<dbReference type="RefSeq" id="WP_223995033.1">
    <property type="nucleotide sequence ID" value="NZ_CAJZAG010000015.1"/>
</dbReference>
<protein>
    <submittedName>
        <fullName evidence="2">Uncharacterized protein</fullName>
    </submittedName>
</protein>
<feature type="chain" id="PRO_5045311493" evidence="1">
    <location>
        <begin position="33"/>
        <end position="206"/>
    </location>
</feature>
<evidence type="ECO:0000313" key="3">
    <source>
        <dbReference type="Proteomes" id="UP000706525"/>
    </source>
</evidence>
<sequence length="206" mass="22571">MPAMPCRVGTTSDCLMRSLLALLLLGITGARGADVEVTTRQQPPRGAYMASQCKEASQCPKLDEVYAATPAFRHALSLSLRHGDEVVPEWVKVKLPKQGERNQIARDTPSPGTASSMLPLRIDDRSYLLGRMADPERPEHIMAVLYDTTRGFATVHYVNREGKTALLGDGTDILRRVMTDFLNADSPFAKSLGRPDVALPVPVRSQ</sequence>
<accession>A0ABN7ZN09</accession>
<organism evidence="2 3">
    <name type="scientific">Cupriavidus pampae</name>
    <dbReference type="NCBI Taxonomy" id="659251"/>
    <lineage>
        <taxon>Bacteria</taxon>
        <taxon>Pseudomonadati</taxon>
        <taxon>Pseudomonadota</taxon>
        <taxon>Betaproteobacteria</taxon>
        <taxon>Burkholderiales</taxon>
        <taxon>Burkholderiaceae</taxon>
        <taxon>Cupriavidus</taxon>
    </lineage>
</organism>
<dbReference type="EMBL" id="CAJZAG010000015">
    <property type="protein sequence ID" value="CAG9185680.1"/>
    <property type="molecule type" value="Genomic_DNA"/>
</dbReference>
<evidence type="ECO:0000313" key="2">
    <source>
        <dbReference type="EMBL" id="CAG9185680.1"/>
    </source>
</evidence>
<evidence type="ECO:0000256" key="1">
    <source>
        <dbReference type="SAM" id="SignalP"/>
    </source>
</evidence>
<comment type="caution">
    <text evidence="2">The sequence shown here is derived from an EMBL/GenBank/DDBJ whole genome shotgun (WGS) entry which is preliminary data.</text>
</comment>
<name>A0ABN7ZN09_9BURK</name>
<keyword evidence="3" id="KW-1185">Reference proteome</keyword>
<feature type="signal peptide" evidence="1">
    <location>
        <begin position="1"/>
        <end position="32"/>
    </location>
</feature>
<dbReference type="Proteomes" id="UP000706525">
    <property type="component" value="Unassembled WGS sequence"/>
</dbReference>
<gene>
    <name evidence="2" type="ORF">LMG32289_06051</name>
</gene>
<reference evidence="2 3" key="1">
    <citation type="submission" date="2021-08" db="EMBL/GenBank/DDBJ databases">
        <authorList>
            <person name="Peeters C."/>
        </authorList>
    </citation>
    <scope>NUCLEOTIDE SEQUENCE [LARGE SCALE GENOMIC DNA]</scope>
    <source>
        <strain evidence="2 3">LMG 32289</strain>
    </source>
</reference>
<proteinExistence type="predicted"/>
<keyword evidence="1" id="KW-0732">Signal</keyword>